<dbReference type="InterPro" id="IPR006145">
    <property type="entry name" value="PsdUridine_synth_RsuA/RluA"/>
</dbReference>
<dbReference type="GO" id="GO:0140098">
    <property type="term" value="F:catalytic activity, acting on RNA"/>
    <property type="evidence" value="ECO:0007669"/>
    <property type="project" value="UniProtKB-ARBA"/>
</dbReference>
<evidence type="ECO:0000259" key="5">
    <source>
        <dbReference type="Pfam" id="PF00849"/>
    </source>
</evidence>
<dbReference type="PANTHER" id="PTHR47683:SF2">
    <property type="entry name" value="RNA-BINDING S4 DOMAIN-CONTAINING PROTEIN"/>
    <property type="match status" value="1"/>
</dbReference>
<organism evidence="6">
    <name type="scientific">Pasteurella multocida</name>
    <dbReference type="NCBI Taxonomy" id="747"/>
    <lineage>
        <taxon>Bacteria</taxon>
        <taxon>Pseudomonadati</taxon>
        <taxon>Pseudomonadota</taxon>
        <taxon>Gammaproteobacteria</taxon>
        <taxon>Pasteurellales</taxon>
        <taxon>Pasteurellaceae</taxon>
        <taxon>Pasteurella</taxon>
    </lineage>
</organism>
<evidence type="ECO:0000256" key="1">
    <source>
        <dbReference type="ARBA" id="ARBA00008348"/>
    </source>
</evidence>
<feature type="region of interest" description="Disordered" evidence="4">
    <location>
        <begin position="1"/>
        <end position="34"/>
    </location>
</feature>
<evidence type="ECO:0000313" key="6">
    <source>
        <dbReference type="EMBL" id="AMK08070.1"/>
    </source>
</evidence>
<proteinExistence type="inferred from homology"/>
<dbReference type="Pfam" id="PF00849">
    <property type="entry name" value="PseudoU_synth_2"/>
    <property type="match status" value="1"/>
</dbReference>
<feature type="domain" description="Pseudouridine synthase RsuA/RluA-like" evidence="5">
    <location>
        <begin position="50"/>
        <end position="196"/>
    </location>
</feature>
<dbReference type="AlphaFoldDB" id="A0A126QE32"/>
<dbReference type="InterPro" id="IPR018496">
    <property type="entry name" value="PsdUridine_synth_RsuA/RluB_CS"/>
</dbReference>
<evidence type="ECO:0000256" key="2">
    <source>
        <dbReference type="ARBA" id="ARBA00023235"/>
    </source>
</evidence>
<comment type="similarity">
    <text evidence="1 3">Belongs to the pseudouridine synthase RsuA family.</text>
</comment>
<dbReference type="InterPro" id="IPR020094">
    <property type="entry name" value="TruA/RsuA/RluB/E/F_N"/>
</dbReference>
<dbReference type="InterPro" id="IPR020103">
    <property type="entry name" value="PsdUridine_synth_cat_dom_sf"/>
</dbReference>
<dbReference type="EC" id="5.4.99.-" evidence="3"/>
<name>A0A126QE32_PASMD</name>
<dbReference type="GO" id="GO:0009982">
    <property type="term" value="F:pseudouridine synthase activity"/>
    <property type="evidence" value="ECO:0007669"/>
    <property type="project" value="InterPro"/>
</dbReference>
<evidence type="ECO:0000256" key="3">
    <source>
        <dbReference type="RuleBase" id="RU003887"/>
    </source>
</evidence>
<gene>
    <name evidence="6" type="primary">PM1605</name>
</gene>
<dbReference type="InterPro" id="IPR042092">
    <property type="entry name" value="PsdUridine_s_RsuA/RluB/E/F_cat"/>
</dbReference>
<accession>A0A126QE32</accession>
<evidence type="ECO:0000256" key="4">
    <source>
        <dbReference type="SAM" id="MobiDB-lite"/>
    </source>
</evidence>
<dbReference type="PANTHER" id="PTHR47683">
    <property type="entry name" value="PSEUDOURIDINE SYNTHASE FAMILY PROTEIN-RELATED"/>
    <property type="match status" value="1"/>
</dbReference>
<sequence>MKPNTKFNQKTKPRPSSLLSVNKRKAAEIKPKKRPLSFRQKKTVNFAETQVILFNKPYDVLTQFSDEEGRATLKAFIPIPHVYPAGRLDRDSEGLVLLTNNGEIQHRLAEPKFNTEKTYFAQVEGIPQETDLAQLRQGVVLNDGKTLPAKVRLVPEPNWLWQHNPPIRERKQIPTSWLEIKIHEGSNRQVRRMTAHIGFPTLRLIRYQMALFNLANLEQGQYRQLSEVELTALYQQLKLKK</sequence>
<reference evidence="6" key="1">
    <citation type="submission" date="2015-01" db="EMBL/GenBank/DDBJ databases">
        <title>Draft genome sequence of Pasteurella multocida isolated from alpaca pneumonia.</title>
        <authorList>
            <person name="Maturrano L."/>
            <person name="Hurtado R."/>
            <person name="Allasi N."/>
            <person name="Juscamayta E."/>
            <person name="Fernandez D."/>
            <person name="Maximiliano J."/>
            <person name="Rimac R."/>
            <person name="Rosadio R."/>
        </authorList>
    </citation>
    <scope>NUCLEOTIDE SEQUENCE</scope>
    <source>
        <strain evidence="6">UNMSM</strain>
    </source>
</reference>
<dbReference type="InterPro" id="IPR050343">
    <property type="entry name" value="RsuA_PseudoU_synthase"/>
</dbReference>
<feature type="compositionally biased region" description="Polar residues" evidence="4">
    <location>
        <begin position="1"/>
        <end position="10"/>
    </location>
</feature>
<dbReference type="InterPro" id="IPR000748">
    <property type="entry name" value="PsdUridine_synth_RsuA/RluB/E/F"/>
</dbReference>
<protein>
    <recommendedName>
        <fullName evidence="3">Pseudouridine synthase</fullName>
        <ecNumber evidence="3">5.4.99.-</ecNumber>
    </recommendedName>
</protein>
<keyword evidence="2 3" id="KW-0413">Isomerase</keyword>
<dbReference type="EMBL" id="KP660231">
    <property type="protein sequence ID" value="AMK08070.1"/>
    <property type="molecule type" value="Genomic_DNA"/>
</dbReference>
<dbReference type="GO" id="GO:0001522">
    <property type="term" value="P:pseudouridine synthesis"/>
    <property type="evidence" value="ECO:0007669"/>
    <property type="project" value="InterPro"/>
</dbReference>
<dbReference type="GO" id="GO:0006364">
    <property type="term" value="P:rRNA processing"/>
    <property type="evidence" value="ECO:0007669"/>
    <property type="project" value="UniProtKB-ARBA"/>
</dbReference>
<dbReference type="NCBIfam" id="TIGR00093">
    <property type="entry name" value="pseudouridine synthase"/>
    <property type="match status" value="1"/>
</dbReference>
<dbReference type="Gene3D" id="3.30.70.1560">
    <property type="entry name" value="Alpha-L RNA-binding motif"/>
    <property type="match status" value="1"/>
</dbReference>
<dbReference type="PROSITE" id="PS01149">
    <property type="entry name" value="PSI_RSU"/>
    <property type="match status" value="1"/>
</dbReference>
<dbReference type="Gene3D" id="3.30.70.580">
    <property type="entry name" value="Pseudouridine synthase I, catalytic domain, N-terminal subdomain"/>
    <property type="match status" value="1"/>
</dbReference>
<dbReference type="RefSeq" id="WP_071523367.1">
    <property type="nucleotide sequence ID" value="NZ_JACDXE010000014.1"/>
</dbReference>
<dbReference type="GO" id="GO:0003723">
    <property type="term" value="F:RNA binding"/>
    <property type="evidence" value="ECO:0007669"/>
    <property type="project" value="InterPro"/>
</dbReference>
<dbReference type="SUPFAM" id="SSF55120">
    <property type="entry name" value="Pseudouridine synthase"/>
    <property type="match status" value="1"/>
</dbReference>